<accession>A0A428ZNU3</accession>
<dbReference type="SUPFAM" id="SSF54593">
    <property type="entry name" value="Glyoxalase/Bleomycin resistance protein/Dihydroxybiphenyl dioxygenase"/>
    <property type="match status" value="1"/>
</dbReference>
<name>A0A428ZNU3_KIBAR</name>
<dbReference type="InterPro" id="IPR029068">
    <property type="entry name" value="Glyas_Bleomycin-R_OHBP_Dase"/>
</dbReference>
<evidence type="ECO:0000313" key="2">
    <source>
        <dbReference type="EMBL" id="RSM89724.1"/>
    </source>
</evidence>
<dbReference type="RefSeq" id="WP_037253161.1">
    <property type="nucleotide sequence ID" value="NZ_QHKI01000003.1"/>
</dbReference>
<comment type="caution">
    <text evidence="2">The sequence shown here is derived from an EMBL/GenBank/DDBJ whole genome shotgun (WGS) entry which is preliminary data.</text>
</comment>
<evidence type="ECO:0000313" key="3">
    <source>
        <dbReference type="Proteomes" id="UP000287547"/>
    </source>
</evidence>
<feature type="domain" description="Glyoxalase-like" evidence="1">
    <location>
        <begin position="95"/>
        <end position="193"/>
    </location>
</feature>
<evidence type="ECO:0000259" key="1">
    <source>
        <dbReference type="Pfam" id="PF18029"/>
    </source>
</evidence>
<dbReference type="InterPro" id="IPR041581">
    <property type="entry name" value="Glyoxalase_6"/>
</dbReference>
<dbReference type="PANTHER" id="PTHR35908">
    <property type="entry name" value="HYPOTHETICAL FUSION PROTEIN"/>
    <property type="match status" value="1"/>
</dbReference>
<sequence>MRAREFHECQGVEDWRVLVGGGACAHFVTGSFVAGAHFAQAVCPMLEGLPADVDIRPDSVTVRLTEPDAELARQISAVARGLGFESVPAVPQRVQVAIDALGIPEVIPFWRAVLGYTDWGDEDLVDPRRSGPSLWFQQTDTRPNRIHVDVYVPHDQGEARVAAAIAAGGRLVTDEFAPSWWVLADAEGNEACVGTWLARD</sequence>
<reference evidence="2 3" key="1">
    <citation type="submission" date="2018-05" db="EMBL/GenBank/DDBJ databases">
        <title>Evolution of GPA BGCs.</title>
        <authorList>
            <person name="Waglechner N."/>
            <person name="Wright G.D."/>
        </authorList>
    </citation>
    <scope>NUCLEOTIDE SEQUENCE [LARGE SCALE GENOMIC DNA]</scope>
    <source>
        <strain evidence="2 3">A82846</strain>
    </source>
</reference>
<dbReference type="OrthoDB" id="15077at2"/>
<dbReference type="AlphaFoldDB" id="A0A428ZNU3"/>
<dbReference type="PANTHER" id="PTHR35908:SF1">
    <property type="entry name" value="CONSERVED PROTEIN"/>
    <property type="match status" value="1"/>
</dbReference>
<gene>
    <name evidence="2" type="ORF">DMH04_07115</name>
</gene>
<dbReference type="Proteomes" id="UP000287547">
    <property type="component" value="Unassembled WGS sequence"/>
</dbReference>
<dbReference type="Gene3D" id="3.10.180.10">
    <property type="entry name" value="2,3-Dihydroxybiphenyl 1,2-Dioxygenase, domain 1"/>
    <property type="match status" value="1"/>
</dbReference>
<organism evidence="2 3">
    <name type="scientific">Kibdelosporangium aridum</name>
    <dbReference type="NCBI Taxonomy" id="2030"/>
    <lineage>
        <taxon>Bacteria</taxon>
        <taxon>Bacillati</taxon>
        <taxon>Actinomycetota</taxon>
        <taxon>Actinomycetes</taxon>
        <taxon>Pseudonocardiales</taxon>
        <taxon>Pseudonocardiaceae</taxon>
        <taxon>Kibdelosporangium</taxon>
    </lineage>
</organism>
<dbReference type="EMBL" id="QHKI01000003">
    <property type="protein sequence ID" value="RSM89724.1"/>
    <property type="molecule type" value="Genomic_DNA"/>
</dbReference>
<dbReference type="Pfam" id="PF18029">
    <property type="entry name" value="Glyoxalase_6"/>
    <property type="match status" value="1"/>
</dbReference>
<protein>
    <recommendedName>
        <fullName evidence="1">Glyoxalase-like domain-containing protein</fullName>
    </recommendedName>
</protein>
<proteinExistence type="predicted"/>